<dbReference type="Gene3D" id="1.20.120.1630">
    <property type="match status" value="1"/>
</dbReference>
<feature type="transmembrane region" description="Helical" evidence="1">
    <location>
        <begin position="295"/>
        <end position="316"/>
    </location>
</feature>
<feature type="transmembrane region" description="Helical" evidence="1">
    <location>
        <begin position="271"/>
        <end position="289"/>
    </location>
</feature>
<proteinExistence type="predicted"/>
<accession>A0A2G4T963</accession>
<reference evidence="2 3" key="1">
    <citation type="journal article" date="2016" name="Proc. Natl. Acad. Sci. U.S.A.">
        <title>Lipid metabolic changes in an early divergent fungus govern the establishment of a mutualistic symbiosis with endobacteria.</title>
        <authorList>
            <person name="Lastovetsky O.A."/>
            <person name="Gaspar M.L."/>
            <person name="Mondo S.J."/>
            <person name="LaButti K.M."/>
            <person name="Sandor L."/>
            <person name="Grigoriev I.V."/>
            <person name="Henry S.A."/>
            <person name="Pawlowska T.E."/>
        </authorList>
    </citation>
    <scope>NUCLEOTIDE SEQUENCE [LARGE SCALE GENOMIC DNA]</scope>
    <source>
        <strain evidence="2 3">ATCC 52813</strain>
    </source>
</reference>
<feature type="transmembrane region" description="Helical" evidence="1">
    <location>
        <begin position="207"/>
        <end position="225"/>
    </location>
</feature>
<keyword evidence="1" id="KW-1133">Transmembrane helix</keyword>
<dbReference type="AlphaFoldDB" id="A0A2G4T963"/>
<dbReference type="GeneID" id="35438849"/>
<sequence>MNYEKIIKWLNDHEEQLPITATCGYVKNMMIASFKDLTSADVPSVLQSILSNPRILLTYYRENDALAIATLVSGAATAIHYLSAEIFKDYSQVDRAWSILPILYAWHFTIHDYLTKEVFNPRLVIASILISIWGSRLTFNFARKGGYYRDGQDYRYLYIKEKIGGVLMAILNLTAIAPFQDILLLLISSPLYIVSKVSNKSVALSTFDWIIVSLHLSFLLIEAVADEQQYAFQTAKHALLEYLQPSQLKDDYKHGFLWHSGLFQYSRHPNFFAEMSMWWVIYLFSVSAIQEATGILHVGSFFNWTVIGPILLTLLFQGSTSLTERISASKYTDYKIYQKCVNRFIPWFPSDEQHLKQD</sequence>
<dbReference type="EMBL" id="KZ303842">
    <property type="protein sequence ID" value="PHZ17551.1"/>
    <property type="molecule type" value="Genomic_DNA"/>
</dbReference>
<dbReference type="InterPro" id="IPR010721">
    <property type="entry name" value="UstE-like"/>
</dbReference>
<keyword evidence="1" id="KW-0812">Transmembrane</keyword>
<evidence type="ECO:0000256" key="1">
    <source>
        <dbReference type="SAM" id="Phobius"/>
    </source>
</evidence>
<protein>
    <submittedName>
        <fullName evidence="2">DUF1295-domain-containing protein</fullName>
    </submittedName>
</protein>
<evidence type="ECO:0000313" key="2">
    <source>
        <dbReference type="EMBL" id="PHZ17551.1"/>
    </source>
</evidence>
<dbReference type="PANTHER" id="PTHR32251">
    <property type="entry name" value="3-OXO-5-ALPHA-STEROID 4-DEHYDROGENASE"/>
    <property type="match status" value="1"/>
</dbReference>
<evidence type="ECO:0000313" key="3">
    <source>
        <dbReference type="Proteomes" id="UP000242254"/>
    </source>
</evidence>
<gene>
    <name evidence="2" type="ORF">RHIMIDRAFT_232977</name>
</gene>
<organism evidence="2 3">
    <name type="scientific">Rhizopus microsporus ATCC 52813</name>
    <dbReference type="NCBI Taxonomy" id="1340429"/>
    <lineage>
        <taxon>Eukaryota</taxon>
        <taxon>Fungi</taxon>
        <taxon>Fungi incertae sedis</taxon>
        <taxon>Mucoromycota</taxon>
        <taxon>Mucoromycotina</taxon>
        <taxon>Mucoromycetes</taxon>
        <taxon>Mucorales</taxon>
        <taxon>Mucorineae</taxon>
        <taxon>Rhizopodaceae</taxon>
        <taxon>Rhizopus</taxon>
    </lineage>
</organism>
<feature type="transmembrane region" description="Helical" evidence="1">
    <location>
        <begin position="163"/>
        <end position="187"/>
    </location>
</feature>
<dbReference type="Proteomes" id="UP000242254">
    <property type="component" value="Unassembled WGS sequence"/>
</dbReference>
<keyword evidence="3" id="KW-1185">Reference proteome</keyword>
<dbReference type="GO" id="GO:0016020">
    <property type="term" value="C:membrane"/>
    <property type="evidence" value="ECO:0007669"/>
    <property type="project" value="TreeGrafter"/>
</dbReference>
<dbReference type="RefSeq" id="XP_023471259.1">
    <property type="nucleotide sequence ID" value="XM_023607859.1"/>
</dbReference>
<dbReference type="Pfam" id="PF06966">
    <property type="entry name" value="DUF1295"/>
    <property type="match status" value="1"/>
</dbReference>
<dbReference type="PANTHER" id="PTHR32251:SF23">
    <property type="entry name" value="3-OXO-5-ALPHA-STEROID 4-DEHYDROGENASE (DUF1295)"/>
    <property type="match status" value="1"/>
</dbReference>
<feature type="transmembrane region" description="Helical" evidence="1">
    <location>
        <begin position="65"/>
        <end position="84"/>
    </location>
</feature>
<name>A0A2G4T963_RHIZD</name>
<keyword evidence="1" id="KW-0472">Membrane</keyword>
<feature type="transmembrane region" description="Helical" evidence="1">
    <location>
        <begin position="120"/>
        <end position="142"/>
    </location>
</feature>